<dbReference type="STRING" id="5098.A0A507QV68"/>
<accession>A0A507QV68</accession>
<reference evidence="1 2" key="1">
    <citation type="submission" date="2019-06" db="EMBL/GenBank/DDBJ databases">
        <title>Wine fermentation using esterase from Monascus purpureus.</title>
        <authorList>
            <person name="Geng C."/>
            <person name="Zhang Y."/>
        </authorList>
    </citation>
    <scope>NUCLEOTIDE SEQUENCE [LARGE SCALE GENOMIC DNA]</scope>
    <source>
        <strain evidence="1">HQ1</strain>
    </source>
</reference>
<gene>
    <name evidence="1" type="ORF">MPDQ_006082</name>
</gene>
<sequence length="62" mass="7119">MAVVALAGFGVTNYVQAQKERRLAELFAEEERIKRNQQLMDAYGDKSSLKDVEHALEMYEVQ</sequence>
<name>A0A507QV68_MONPU</name>
<evidence type="ECO:0000313" key="2">
    <source>
        <dbReference type="Proteomes" id="UP000319663"/>
    </source>
</evidence>
<comment type="caution">
    <text evidence="1">The sequence shown here is derived from an EMBL/GenBank/DDBJ whole genome shotgun (WGS) entry which is preliminary data.</text>
</comment>
<dbReference type="AlphaFoldDB" id="A0A507QV68"/>
<organism evidence="1 2">
    <name type="scientific">Monascus purpureus</name>
    <name type="common">Red mold</name>
    <name type="synonym">Monascus anka</name>
    <dbReference type="NCBI Taxonomy" id="5098"/>
    <lineage>
        <taxon>Eukaryota</taxon>
        <taxon>Fungi</taxon>
        <taxon>Dikarya</taxon>
        <taxon>Ascomycota</taxon>
        <taxon>Pezizomycotina</taxon>
        <taxon>Eurotiomycetes</taxon>
        <taxon>Eurotiomycetidae</taxon>
        <taxon>Eurotiales</taxon>
        <taxon>Aspergillaceae</taxon>
        <taxon>Monascus</taxon>
    </lineage>
</organism>
<evidence type="ECO:0000313" key="1">
    <source>
        <dbReference type="EMBL" id="TQB73165.1"/>
    </source>
</evidence>
<keyword evidence="2" id="KW-1185">Reference proteome</keyword>
<protein>
    <submittedName>
        <fullName evidence="1">Uncharacterized protein</fullName>
    </submittedName>
</protein>
<proteinExistence type="predicted"/>
<dbReference type="EMBL" id="VIFY01000049">
    <property type="protein sequence ID" value="TQB73165.1"/>
    <property type="molecule type" value="Genomic_DNA"/>
</dbReference>
<dbReference type="Proteomes" id="UP000319663">
    <property type="component" value="Unassembled WGS sequence"/>
</dbReference>